<dbReference type="AlphaFoldDB" id="A0A136ILQ3"/>
<feature type="transmembrane region" description="Helical" evidence="6">
    <location>
        <begin position="255"/>
        <end position="277"/>
    </location>
</feature>
<dbReference type="PROSITE" id="PS50850">
    <property type="entry name" value="MFS"/>
    <property type="match status" value="1"/>
</dbReference>
<keyword evidence="4 6" id="KW-0472">Membrane</keyword>
<accession>A0A136ILQ3</accession>
<dbReference type="Pfam" id="PF07690">
    <property type="entry name" value="MFS_1"/>
    <property type="match status" value="1"/>
</dbReference>
<proteinExistence type="predicted"/>
<gene>
    <name evidence="8" type="ORF">Micbo1qcDRAFT_209607</name>
</gene>
<evidence type="ECO:0000259" key="7">
    <source>
        <dbReference type="PROSITE" id="PS50850"/>
    </source>
</evidence>
<evidence type="ECO:0000313" key="8">
    <source>
        <dbReference type="EMBL" id="KXJ85896.1"/>
    </source>
</evidence>
<keyword evidence="2 6" id="KW-0812">Transmembrane</keyword>
<evidence type="ECO:0000256" key="4">
    <source>
        <dbReference type="ARBA" id="ARBA00023136"/>
    </source>
</evidence>
<feature type="region of interest" description="Disordered" evidence="5">
    <location>
        <begin position="1"/>
        <end position="34"/>
    </location>
</feature>
<feature type="transmembrane region" description="Helical" evidence="6">
    <location>
        <begin position="506"/>
        <end position="529"/>
    </location>
</feature>
<feature type="transmembrane region" description="Helical" evidence="6">
    <location>
        <begin position="283"/>
        <end position="304"/>
    </location>
</feature>
<feature type="domain" description="Major facilitator superfamily (MFS) profile" evidence="7">
    <location>
        <begin position="129"/>
        <end position="570"/>
    </location>
</feature>
<keyword evidence="9" id="KW-1185">Reference proteome</keyword>
<comment type="subcellular location">
    <subcellularLocation>
        <location evidence="1">Membrane</location>
        <topology evidence="1">Multi-pass membrane protein</topology>
    </subcellularLocation>
</comment>
<feature type="transmembrane region" description="Helical" evidence="6">
    <location>
        <begin position="221"/>
        <end position="243"/>
    </location>
</feature>
<sequence length="575" mass="63239">MRQVKNEAGDQPSGHFDDSTAEHGSRRASYEEDSYAGIVPGRYLDRELSRQSRDHSALERTSTRASARSRVSRISNVLQTTLSRVRSTKRGLAHDPLPESNLAEGVVAWDSQEDPEMPLNWSATRKWLQVASISVITLLTPFTSSALAPGIAPMMRELGVQDAVVGSLTVSIYLLGYVVGPLVLAPLAEMYGKKIVLDGANVSFCLWQIGCALAPNIQSLIVFRFLSGVGGSGCLTLGGGMIGDMFYPEHRGMASGLWILGPVLGPNIGPLIGGFLAESYLGWRWTFWITLILGGVVTITIMIFNSETNYTVIIDRKIKRLEKERSAATTSEPLPPLVNHYAPNKLGTAALFRRNFFRPLKLLFRSPIVFLLTLYISFLYGTLYLLFTTLTSVLKNQYNFTTGQAGLVYLSLGLGNILGWAIITFRSDKQVVALTQANNGVFVPEMRLSIAIWFSTAIPVTFFWYGWSVAYTVHWASAVASLIPFGFGIIGVFMPLTTYLIDCYPVYASSAIAANTVLRSLVGAFLPLAGPPMYASLGLGWGNSLLGFLCVAMIPLPLFFYRFGGWLRKRERFEL</sequence>
<dbReference type="GO" id="GO:0022857">
    <property type="term" value="F:transmembrane transporter activity"/>
    <property type="evidence" value="ECO:0007669"/>
    <property type="project" value="InterPro"/>
</dbReference>
<feature type="region of interest" description="Disordered" evidence="5">
    <location>
        <begin position="48"/>
        <end position="71"/>
    </location>
</feature>
<feature type="transmembrane region" description="Helical" evidence="6">
    <location>
        <begin position="362"/>
        <end position="387"/>
    </location>
</feature>
<dbReference type="Gene3D" id="1.20.1250.20">
    <property type="entry name" value="MFS general substrate transporter like domains"/>
    <property type="match status" value="1"/>
</dbReference>
<dbReference type="InterPro" id="IPR036259">
    <property type="entry name" value="MFS_trans_sf"/>
</dbReference>
<dbReference type="PANTHER" id="PTHR23502:SF33">
    <property type="entry name" value="MAJOR FACILITATOR SUPERFAMILY (MFS) PROFILE DOMAIN-CONTAINING PROTEIN-RELATED"/>
    <property type="match status" value="1"/>
</dbReference>
<keyword evidence="3 6" id="KW-1133">Transmembrane helix</keyword>
<evidence type="ECO:0000256" key="3">
    <source>
        <dbReference type="ARBA" id="ARBA00022989"/>
    </source>
</evidence>
<feature type="transmembrane region" description="Helical" evidence="6">
    <location>
        <begin position="407"/>
        <end position="425"/>
    </location>
</feature>
<dbReference type="OrthoDB" id="5296287at2759"/>
<name>A0A136ILQ3_9PEZI</name>
<dbReference type="EMBL" id="KQ964273">
    <property type="protein sequence ID" value="KXJ85896.1"/>
    <property type="molecule type" value="Genomic_DNA"/>
</dbReference>
<dbReference type="PANTHER" id="PTHR23502">
    <property type="entry name" value="MAJOR FACILITATOR SUPERFAMILY"/>
    <property type="match status" value="1"/>
</dbReference>
<feature type="transmembrane region" description="Helical" evidence="6">
    <location>
        <begin position="541"/>
        <end position="563"/>
    </location>
</feature>
<protein>
    <submittedName>
        <fullName evidence="8">Major facilitator superfamily domain-containing protein</fullName>
    </submittedName>
</protein>
<evidence type="ECO:0000256" key="1">
    <source>
        <dbReference type="ARBA" id="ARBA00004141"/>
    </source>
</evidence>
<dbReference type="SUPFAM" id="SSF103473">
    <property type="entry name" value="MFS general substrate transporter"/>
    <property type="match status" value="1"/>
</dbReference>
<feature type="transmembrane region" description="Helical" evidence="6">
    <location>
        <begin position="446"/>
        <end position="467"/>
    </location>
</feature>
<evidence type="ECO:0000256" key="5">
    <source>
        <dbReference type="SAM" id="MobiDB-lite"/>
    </source>
</evidence>
<feature type="transmembrane region" description="Helical" evidence="6">
    <location>
        <begin position="164"/>
        <end position="188"/>
    </location>
</feature>
<dbReference type="CDD" id="cd17323">
    <property type="entry name" value="MFS_Tpo1_MDR_like"/>
    <property type="match status" value="1"/>
</dbReference>
<feature type="transmembrane region" description="Helical" evidence="6">
    <location>
        <begin position="473"/>
        <end position="494"/>
    </location>
</feature>
<organism evidence="8 9">
    <name type="scientific">Microdochium bolleyi</name>
    <dbReference type="NCBI Taxonomy" id="196109"/>
    <lineage>
        <taxon>Eukaryota</taxon>
        <taxon>Fungi</taxon>
        <taxon>Dikarya</taxon>
        <taxon>Ascomycota</taxon>
        <taxon>Pezizomycotina</taxon>
        <taxon>Sordariomycetes</taxon>
        <taxon>Xylariomycetidae</taxon>
        <taxon>Xylariales</taxon>
        <taxon>Microdochiaceae</taxon>
        <taxon>Microdochium</taxon>
    </lineage>
</organism>
<feature type="compositionally biased region" description="Basic and acidic residues" evidence="5">
    <location>
        <begin position="15"/>
        <end position="30"/>
    </location>
</feature>
<dbReference type="InParanoid" id="A0A136ILQ3"/>
<dbReference type="FunFam" id="1.20.1250.20:FF:000011">
    <property type="entry name" value="MFS multidrug transporter, putative"/>
    <property type="match status" value="1"/>
</dbReference>
<evidence type="ECO:0000256" key="6">
    <source>
        <dbReference type="SAM" id="Phobius"/>
    </source>
</evidence>
<dbReference type="GO" id="GO:0016020">
    <property type="term" value="C:membrane"/>
    <property type="evidence" value="ECO:0007669"/>
    <property type="project" value="UniProtKB-SubCell"/>
</dbReference>
<dbReference type="InterPro" id="IPR020846">
    <property type="entry name" value="MFS_dom"/>
</dbReference>
<evidence type="ECO:0000256" key="2">
    <source>
        <dbReference type="ARBA" id="ARBA00022692"/>
    </source>
</evidence>
<evidence type="ECO:0000313" key="9">
    <source>
        <dbReference type="Proteomes" id="UP000070501"/>
    </source>
</evidence>
<reference evidence="9" key="1">
    <citation type="submission" date="2016-02" db="EMBL/GenBank/DDBJ databases">
        <title>Draft genome sequence of Microdochium bolleyi, a fungal endophyte of beachgrass.</title>
        <authorList>
            <consortium name="DOE Joint Genome Institute"/>
            <person name="David A.S."/>
            <person name="May G."/>
            <person name="Haridas S."/>
            <person name="Lim J."/>
            <person name="Wang M."/>
            <person name="Labutti K."/>
            <person name="Lipzen A."/>
            <person name="Barry K."/>
            <person name="Grigoriev I.V."/>
        </authorList>
    </citation>
    <scope>NUCLEOTIDE SEQUENCE [LARGE SCALE GENOMIC DNA]</scope>
    <source>
        <strain evidence="9">J235TASD1</strain>
    </source>
</reference>
<feature type="compositionally biased region" description="Basic and acidic residues" evidence="5">
    <location>
        <begin position="48"/>
        <end position="62"/>
    </location>
</feature>
<dbReference type="InterPro" id="IPR011701">
    <property type="entry name" value="MFS"/>
</dbReference>
<dbReference type="Proteomes" id="UP000070501">
    <property type="component" value="Unassembled WGS sequence"/>
</dbReference>